<dbReference type="Proteomes" id="UP001432027">
    <property type="component" value="Unassembled WGS sequence"/>
</dbReference>
<reference evidence="1" key="1">
    <citation type="submission" date="2023-10" db="EMBL/GenBank/DDBJ databases">
        <title>Genome assembly of Pristionchus species.</title>
        <authorList>
            <person name="Yoshida K."/>
            <person name="Sommer R.J."/>
        </authorList>
    </citation>
    <scope>NUCLEOTIDE SEQUENCE</scope>
    <source>
        <strain evidence="1">RS0144</strain>
    </source>
</reference>
<organism evidence="1 2">
    <name type="scientific">Pristionchus entomophagus</name>
    <dbReference type="NCBI Taxonomy" id="358040"/>
    <lineage>
        <taxon>Eukaryota</taxon>
        <taxon>Metazoa</taxon>
        <taxon>Ecdysozoa</taxon>
        <taxon>Nematoda</taxon>
        <taxon>Chromadorea</taxon>
        <taxon>Rhabditida</taxon>
        <taxon>Rhabditina</taxon>
        <taxon>Diplogasteromorpha</taxon>
        <taxon>Diplogasteroidea</taxon>
        <taxon>Neodiplogasteridae</taxon>
        <taxon>Pristionchus</taxon>
    </lineage>
</organism>
<sequence length="70" mass="7231">NSGSFGNGKLDKTACGDAVKYCYWLDVTKNKQRTVTESCGPDTICPDGLGCVAQMAGGRVAVPATTATTE</sequence>
<gene>
    <name evidence="1" type="ORF">PENTCL1PPCAC_13578</name>
</gene>
<comment type="caution">
    <text evidence="1">The sequence shown here is derived from an EMBL/GenBank/DDBJ whole genome shotgun (WGS) entry which is preliminary data.</text>
</comment>
<evidence type="ECO:0000313" key="1">
    <source>
        <dbReference type="EMBL" id="GMS91403.1"/>
    </source>
</evidence>
<dbReference type="AlphaFoldDB" id="A0AAV5TBD0"/>
<keyword evidence="2" id="KW-1185">Reference proteome</keyword>
<feature type="non-terminal residue" evidence="1">
    <location>
        <position position="1"/>
    </location>
</feature>
<proteinExistence type="predicted"/>
<accession>A0AAV5TBD0</accession>
<dbReference type="EMBL" id="BTSX01000003">
    <property type="protein sequence ID" value="GMS91403.1"/>
    <property type="molecule type" value="Genomic_DNA"/>
</dbReference>
<evidence type="ECO:0000313" key="2">
    <source>
        <dbReference type="Proteomes" id="UP001432027"/>
    </source>
</evidence>
<protein>
    <submittedName>
        <fullName evidence="1">Uncharacterized protein</fullName>
    </submittedName>
</protein>
<name>A0AAV5TBD0_9BILA</name>